<accession>A0A412EN21</accession>
<dbReference type="AlphaFoldDB" id="A0A412EN21"/>
<organism evidence="1 2">
    <name type="scientific">Blautia obeum</name>
    <dbReference type="NCBI Taxonomy" id="40520"/>
    <lineage>
        <taxon>Bacteria</taxon>
        <taxon>Bacillati</taxon>
        <taxon>Bacillota</taxon>
        <taxon>Clostridia</taxon>
        <taxon>Lachnospirales</taxon>
        <taxon>Lachnospiraceae</taxon>
        <taxon>Blautia</taxon>
    </lineage>
</organism>
<evidence type="ECO:0000313" key="2">
    <source>
        <dbReference type="Proteomes" id="UP000285839"/>
    </source>
</evidence>
<dbReference type="RefSeq" id="WP_118031620.1">
    <property type="nucleotide sequence ID" value="NZ_QRUH01000013.1"/>
</dbReference>
<dbReference type="Proteomes" id="UP000285839">
    <property type="component" value="Unassembled WGS sequence"/>
</dbReference>
<name>A0A412EN21_9FIRM</name>
<comment type="caution">
    <text evidence="1">The sequence shown here is derived from an EMBL/GenBank/DDBJ whole genome shotgun (WGS) entry which is preliminary data.</text>
</comment>
<sequence length="106" mass="12778">MQEIYRSFEGKLDVDCQDGYIILELKERYQIEWLSIWGKTNKIRVRKDLLPVEDFGNASKISELFTDISHGCLKGCMYYYKNSWYSYEKILEIQRKNQSNNWQAYV</sequence>
<reference evidence="1 2" key="1">
    <citation type="submission" date="2018-08" db="EMBL/GenBank/DDBJ databases">
        <title>A genome reference for cultivated species of the human gut microbiota.</title>
        <authorList>
            <person name="Zou Y."/>
            <person name="Xue W."/>
            <person name="Luo G."/>
        </authorList>
    </citation>
    <scope>NUCLEOTIDE SEQUENCE [LARGE SCALE GENOMIC DNA]</scope>
    <source>
        <strain evidence="1 2">AF25-21</strain>
    </source>
</reference>
<dbReference type="EMBL" id="QRUH01000013">
    <property type="protein sequence ID" value="RGR46615.1"/>
    <property type="molecule type" value="Genomic_DNA"/>
</dbReference>
<evidence type="ECO:0000313" key="1">
    <source>
        <dbReference type="EMBL" id="RGR46615.1"/>
    </source>
</evidence>
<gene>
    <name evidence="1" type="ORF">DWY46_14495</name>
</gene>
<proteinExistence type="predicted"/>
<protein>
    <submittedName>
        <fullName evidence="1">Uncharacterized protein</fullName>
    </submittedName>
</protein>